<sequence>MSGENCGSFESRPWVFASPNRLETLPDLCPLASTRHPIDRSCREDPVAGGVALVQTRSFNLSNQHVAAVASRCSVRRCDPPVRMRRPDQNLFTLWRWQN</sequence>
<protein>
    <submittedName>
        <fullName evidence="1">Uncharacterized protein</fullName>
    </submittedName>
</protein>
<accession>A0A8K0L759</accession>
<gene>
    <name evidence="1" type="ORF">KVT40_002076</name>
</gene>
<dbReference type="EMBL" id="JAESVG020000002">
    <property type="protein sequence ID" value="KAG8630457.1"/>
    <property type="molecule type" value="Genomic_DNA"/>
</dbReference>
<dbReference type="Proteomes" id="UP000809789">
    <property type="component" value="Unassembled WGS sequence"/>
</dbReference>
<dbReference type="OrthoDB" id="10506372at2759"/>
<name>A0A8K0L759_9PEZI</name>
<comment type="caution">
    <text evidence="1">The sequence shown here is derived from an EMBL/GenBank/DDBJ whole genome shotgun (WGS) entry which is preliminary data.</text>
</comment>
<organism evidence="1 2">
    <name type="scientific">Elsinoe batatas</name>
    <dbReference type="NCBI Taxonomy" id="2601811"/>
    <lineage>
        <taxon>Eukaryota</taxon>
        <taxon>Fungi</taxon>
        <taxon>Dikarya</taxon>
        <taxon>Ascomycota</taxon>
        <taxon>Pezizomycotina</taxon>
        <taxon>Dothideomycetes</taxon>
        <taxon>Dothideomycetidae</taxon>
        <taxon>Myriangiales</taxon>
        <taxon>Elsinoaceae</taxon>
        <taxon>Elsinoe</taxon>
    </lineage>
</organism>
<evidence type="ECO:0000313" key="2">
    <source>
        <dbReference type="Proteomes" id="UP000809789"/>
    </source>
</evidence>
<proteinExistence type="predicted"/>
<dbReference type="AlphaFoldDB" id="A0A8K0L759"/>
<keyword evidence="2" id="KW-1185">Reference proteome</keyword>
<evidence type="ECO:0000313" key="1">
    <source>
        <dbReference type="EMBL" id="KAG8630457.1"/>
    </source>
</evidence>
<reference evidence="1" key="1">
    <citation type="submission" date="2021-07" db="EMBL/GenBank/DDBJ databases">
        <title>Elsinoe batatas strain:CRI-CJ2 Genome sequencing and assembly.</title>
        <authorList>
            <person name="Huang L."/>
        </authorList>
    </citation>
    <scope>NUCLEOTIDE SEQUENCE</scope>
    <source>
        <strain evidence="1">CRI-CJ2</strain>
    </source>
</reference>